<evidence type="ECO:0000259" key="7">
    <source>
        <dbReference type="PROSITE" id="PS50968"/>
    </source>
</evidence>
<dbReference type="CDD" id="cd06850">
    <property type="entry name" value="biotinyl_domain"/>
    <property type="match status" value="1"/>
</dbReference>
<comment type="caution">
    <text evidence="10">The sequence shown here is derived from an EMBL/GenBank/DDBJ whole genome shotgun (WGS) entry which is preliminary data.</text>
</comment>
<reference evidence="10 11" key="1">
    <citation type="submission" date="2023-07" db="EMBL/GenBank/DDBJ databases">
        <title>Sequencing the genomes of 1000 actinobacteria strains.</title>
        <authorList>
            <person name="Klenk H.-P."/>
        </authorList>
    </citation>
    <scope>NUCLEOTIDE SEQUENCE [LARGE SCALE GENOMIC DNA]</scope>
    <source>
        <strain evidence="10 11">DSM 44388</strain>
    </source>
</reference>
<dbReference type="InterPro" id="IPR011054">
    <property type="entry name" value="Rudment_hybrid_motif"/>
</dbReference>
<dbReference type="SUPFAM" id="SSF51246">
    <property type="entry name" value="Rudiment single hybrid motif"/>
    <property type="match status" value="1"/>
</dbReference>
<feature type="domain" description="Lipoyl-binding" evidence="7">
    <location>
        <begin position="516"/>
        <end position="591"/>
    </location>
</feature>
<dbReference type="Pfam" id="PF02785">
    <property type="entry name" value="Biotin_carb_C"/>
    <property type="match status" value="1"/>
</dbReference>
<dbReference type="EMBL" id="JAUSQZ010000001">
    <property type="protein sequence ID" value="MDP9827353.1"/>
    <property type="molecule type" value="Genomic_DNA"/>
</dbReference>
<keyword evidence="3 6" id="KW-0547">Nucleotide-binding</keyword>
<dbReference type="InterPro" id="IPR005481">
    <property type="entry name" value="BC-like_N"/>
</dbReference>
<evidence type="ECO:0000259" key="8">
    <source>
        <dbReference type="PROSITE" id="PS50975"/>
    </source>
</evidence>
<dbReference type="GO" id="GO:0004658">
    <property type="term" value="F:propionyl-CoA carboxylase activity"/>
    <property type="evidence" value="ECO:0007669"/>
    <property type="project" value="UniProtKB-EC"/>
</dbReference>
<dbReference type="EC" id="6.3.4.14" evidence="10"/>
<dbReference type="PROSITE" id="PS50968">
    <property type="entry name" value="BIOTINYL_LIPOYL"/>
    <property type="match status" value="1"/>
</dbReference>
<dbReference type="RefSeq" id="WP_307243285.1">
    <property type="nucleotide sequence ID" value="NZ_JAUSQZ010000001.1"/>
</dbReference>
<dbReference type="Pfam" id="PF02786">
    <property type="entry name" value="CPSase_L_D2"/>
    <property type="match status" value="1"/>
</dbReference>
<dbReference type="InterPro" id="IPR016185">
    <property type="entry name" value="PreATP-grasp_dom_sf"/>
</dbReference>
<keyword evidence="11" id="KW-1185">Reference proteome</keyword>
<dbReference type="InterPro" id="IPR011761">
    <property type="entry name" value="ATP-grasp"/>
</dbReference>
<dbReference type="PROSITE" id="PS00867">
    <property type="entry name" value="CPSASE_2"/>
    <property type="match status" value="1"/>
</dbReference>
<dbReference type="PROSITE" id="PS50975">
    <property type="entry name" value="ATP_GRASP"/>
    <property type="match status" value="1"/>
</dbReference>
<evidence type="ECO:0000256" key="4">
    <source>
        <dbReference type="ARBA" id="ARBA00022840"/>
    </source>
</evidence>
<evidence type="ECO:0000313" key="10">
    <source>
        <dbReference type="EMBL" id="MDP9827353.1"/>
    </source>
</evidence>
<feature type="domain" description="ATP-grasp" evidence="8">
    <location>
        <begin position="132"/>
        <end position="329"/>
    </location>
</feature>
<dbReference type="Gene3D" id="3.30.470.20">
    <property type="entry name" value="ATP-grasp fold, B domain"/>
    <property type="match status" value="1"/>
</dbReference>
<proteinExistence type="predicted"/>
<evidence type="ECO:0000256" key="6">
    <source>
        <dbReference type="PROSITE-ProRule" id="PRU00409"/>
    </source>
</evidence>
<evidence type="ECO:0000256" key="5">
    <source>
        <dbReference type="ARBA" id="ARBA00023267"/>
    </source>
</evidence>
<dbReference type="PROSITE" id="PS50979">
    <property type="entry name" value="BC"/>
    <property type="match status" value="1"/>
</dbReference>
<keyword evidence="4 6" id="KW-0067">ATP-binding</keyword>
<dbReference type="GO" id="GO:0004075">
    <property type="term" value="F:biotin carboxylase activity"/>
    <property type="evidence" value="ECO:0007669"/>
    <property type="project" value="UniProtKB-EC"/>
</dbReference>
<protein>
    <submittedName>
        <fullName evidence="10">Acetyl-CoA/propionyl-CoA carboxylase biotin carboxyl carrier protein</fullName>
        <ecNumber evidence="10">6.3.4.14</ecNumber>
        <ecNumber evidence="10">6.4.1.2</ecNumber>
        <ecNumber evidence="10">6.4.1.3</ecNumber>
    </submittedName>
</protein>
<dbReference type="EC" id="6.4.1.2" evidence="10"/>
<evidence type="ECO:0000259" key="9">
    <source>
        <dbReference type="PROSITE" id="PS50979"/>
    </source>
</evidence>
<dbReference type="Pfam" id="PF00289">
    <property type="entry name" value="Biotin_carb_N"/>
    <property type="match status" value="1"/>
</dbReference>
<dbReference type="SUPFAM" id="SSF52440">
    <property type="entry name" value="PreATP-grasp domain"/>
    <property type="match status" value="1"/>
</dbReference>
<dbReference type="InterPro" id="IPR011764">
    <property type="entry name" value="Biotin_carboxylation_dom"/>
</dbReference>
<dbReference type="Pfam" id="PF00364">
    <property type="entry name" value="Biotin_lipoyl"/>
    <property type="match status" value="1"/>
</dbReference>
<dbReference type="Proteomes" id="UP001235712">
    <property type="component" value="Unassembled WGS sequence"/>
</dbReference>
<dbReference type="InterPro" id="IPR005479">
    <property type="entry name" value="CPAse_ATP-bd"/>
</dbReference>
<evidence type="ECO:0000313" key="11">
    <source>
        <dbReference type="Proteomes" id="UP001235712"/>
    </source>
</evidence>
<dbReference type="PANTHER" id="PTHR18866:SF126">
    <property type="entry name" value="BIOTIN CARBOXYLASE"/>
    <property type="match status" value="1"/>
</dbReference>
<organism evidence="10 11">
    <name type="scientific">Kineosporia succinea</name>
    <dbReference type="NCBI Taxonomy" id="84632"/>
    <lineage>
        <taxon>Bacteria</taxon>
        <taxon>Bacillati</taxon>
        <taxon>Actinomycetota</taxon>
        <taxon>Actinomycetes</taxon>
        <taxon>Kineosporiales</taxon>
        <taxon>Kineosporiaceae</taxon>
        <taxon>Kineosporia</taxon>
    </lineage>
</organism>
<comment type="cofactor">
    <cofactor evidence="1">
        <name>biotin</name>
        <dbReference type="ChEBI" id="CHEBI:57586"/>
    </cofactor>
</comment>
<dbReference type="InterPro" id="IPR050856">
    <property type="entry name" value="Biotin_carboxylase_complex"/>
</dbReference>
<dbReference type="PANTHER" id="PTHR18866">
    <property type="entry name" value="CARBOXYLASE:PYRUVATE/ACETYL-COA/PROPIONYL-COA CARBOXYLASE"/>
    <property type="match status" value="1"/>
</dbReference>
<dbReference type="InterPro" id="IPR001882">
    <property type="entry name" value="Biotin_BS"/>
</dbReference>
<dbReference type="InterPro" id="IPR000089">
    <property type="entry name" value="Biotin_lipoyl"/>
</dbReference>
<dbReference type="PROSITE" id="PS00188">
    <property type="entry name" value="BIOTIN"/>
    <property type="match status" value="1"/>
</dbReference>
<evidence type="ECO:0000256" key="2">
    <source>
        <dbReference type="ARBA" id="ARBA00022598"/>
    </source>
</evidence>
<evidence type="ECO:0000256" key="3">
    <source>
        <dbReference type="ARBA" id="ARBA00022741"/>
    </source>
</evidence>
<dbReference type="SUPFAM" id="SSF51230">
    <property type="entry name" value="Single hybrid motif"/>
    <property type="match status" value="1"/>
</dbReference>
<gene>
    <name evidence="10" type="ORF">J2S57_003102</name>
</gene>
<dbReference type="InterPro" id="IPR011053">
    <property type="entry name" value="Single_hybrid_motif"/>
</dbReference>
<feature type="domain" description="Biotin carboxylation" evidence="9">
    <location>
        <begin position="13"/>
        <end position="456"/>
    </location>
</feature>
<name>A0ABT9P3S8_9ACTN</name>
<dbReference type="EC" id="6.4.1.3" evidence="10"/>
<dbReference type="SMART" id="SM00878">
    <property type="entry name" value="Biotin_carb_C"/>
    <property type="match status" value="1"/>
</dbReference>
<accession>A0ABT9P3S8</accession>
<evidence type="ECO:0000256" key="1">
    <source>
        <dbReference type="ARBA" id="ARBA00001953"/>
    </source>
</evidence>
<keyword evidence="2 10" id="KW-0436">Ligase</keyword>
<dbReference type="SUPFAM" id="SSF56059">
    <property type="entry name" value="Glutathione synthetase ATP-binding domain-like"/>
    <property type="match status" value="1"/>
</dbReference>
<dbReference type="Gene3D" id="2.40.50.100">
    <property type="match status" value="1"/>
</dbReference>
<keyword evidence="5" id="KW-0092">Biotin</keyword>
<sequence>MTTPSSMPGPGRTISKVLIANRGEIAVRIARACRDAGIASVAVYAAPDRDAVHVTVADEAYSLEGTTAAESYLVVDKLLDVAARSGADAVHPGYGFLAENADFATAVLAAGLTWIGPPPSAIDALGDKVKARHIAQRAGAPLVPGTSEPVQGADEVVAFAREHGLPVAIKAAFGGGGRGLKVARTLEEIPELFESATREAVAAFGRGECFVERFLDHPRHVETQCLADSFGHVVVVSTRDCSLQRRNQKLVEEAPAPFLTPEQNAELYRASKAILSEAGYVGAGTCEFLVGPDGTISFLEVNTRLQVEHPVSEEVTGLDLVREQLRVAAGEPLGYDDPPVRGHSIEFRINGEDAGRGFLPQPGTVTAFVAPSGPGVRLDSGVVAGSVIGGGFDSMLAKLIVTGATRQQALERSRRALAEFVVEGLPTVLPFHRAVVADSAFTSEPFSVHTRWIETGFDNTIAPWTGSSASPDDETPRERIVVEVGGKRLEVVLPAGLGSASGTAPKKAPRRAKTRTATAVSGDALTSPMQGTIVKVAVADGARVEAGDLVVVLEAMKMEQPLTAHKAGTVTALAAEIGQTVTSGALICELKD</sequence>
<dbReference type="GO" id="GO:0003989">
    <property type="term" value="F:acetyl-CoA carboxylase activity"/>
    <property type="evidence" value="ECO:0007669"/>
    <property type="project" value="UniProtKB-EC"/>
</dbReference>
<dbReference type="InterPro" id="IPR005482">
    <property type="entry name" value="Biotin_COase_C"/>
</dbReference>